<evidence type="ECO:0000259" key="12">
    <source>
        <dbReference type="Pfam" id="PF08334"/>
    </source>
</evidence>
<dbReference type="InterPro" id="IPR000983">
    <property type="entry name" value="Bac_GSPG_pilin"/>
</dbReference>
<comment type="subcellular location">
    <subcellularLocation>
        <location evidence="1">Cell inner membrane</location>
        <topology evidence="1">Single-pass membrane protein</topology>
    </subcellularLocation>
</comment>
<dbReference type="PANTHER" id="PTHR30093">
    <property type="entry name" value="GENERAL SECRETION PATHWAY PROTEIN G"/>
    <property type="match status" value="1"/>
</dbReference>
<reference evidence="13 14" key="1">
    <citation type="submission" date="2016-12" db="EMBL/GenBank/DDBJ databases">
        <authorList>
            <person name="Song W.-J."/>
            <person name="Kurnit D.M."/>
        </authorList>
    </citation>
    <scope>NUCLEOTIDE SEQUENCE [LARGE SCALE GENOMIC DNA]</scope>
    <source>
        <strain evidence="13 14">DSM 18488</strain>
    </source>
</reference>
<evidence type="ECO:0000256" key="4">
    <source>
        <dbReference type="ARBA" id="ARBA00022475"/>
    </source>
</evidence>
<keyword evidence="4" id="KW-1003">Cell membrane</keyword>
<evidence type="ECO:0000256" key="9">
    <source>
        <dbReference type="ARBA" id="ARBA00023136"/>
    </source>
</evidence>
<evidence type="ECO:0000256" key="1">
    <source>
        <dbReference type="ARBA" id="ARBA00004377"/>
    </source>
</evidence>
<keyword evidence="7 11" id="KW-0812">Transmembrane</keyword>
<evidence type="ECO:0000256" key="7">
    <source>
        <dbReference type="ARBA" id="ARBA00022692"/>
    </source>
</evidence>
<dbReference type="PANTHER" id="PTHR30093:SF44">
    <property type="entry name" value="TYPE II SECRETION SYSTEM CORE PROTEIN G"/>
    <property type="match status" value="1"/>
</dbReference>
<comment type="similarity">
    <text evidence="2">Belongs to the GSP G family.</text>
</comment>
<evidence type="ECO:0000256" key="8">
    <source>
        <dbReference type="ARBA" id="ARBA00022989"/>
    </source>
</evidence>
<dbReference type="SUPFAM" id="SSF54523">
    <property type="entry name" value="Pili subunits"/>
    <property type="match status" value="1"/>
</dbReference>
<dbReference type="GO" id="GO:0015628">
    <property type="term" value="P:protein secretion by the type II secretion system"/>
    <property type="evidence" value="ECO:0007669"/>
    <property type="project" value="InterPro"/>
</dbReference>
<dbReference type="NCBIfam" id="TIGR02532">
    <property type="entry name" value="IV_pilin_GFxxxE"/>
    <property type="match status" value="1"/>
</dbReference>
<gene>
    <name evidence="13" type="ORF">SAMN02745220_03688</name>
</gene>
<dbReference type="PRINTS" id="PR00813">
    <property type="entry name" value="BCTERIALGSPG"/>
</dbReference>
<evidence type="ECO:0000256" key="10">
    <source>
        <dbReference type="SAM" id="MobiDB-lite"/>
    </source>
</evidence>
<dbReference type="InterPro" id="IPR013545">
    <property type="entry name" value="T2SS_protein-GspG_C"/>
</dbReference>
<sequence>MMRISRENILKRGSGFFNNKGFTLIELLVVLVIIGILAGYIGPKILGRPEEARRTKAGLQIQAIETALKLYKLDNGTYPSTEQGLQALVEAPTTGKLPPKWRTGGYLENSSVPKDPWGNDFVYLSPGVHGDIDLSSYGPDGEAGGEGDDADVNSWELEQ</sequence>
<organism evidence="13 14">
    <name type="scientific">Desulfopila aestuarii DSM 18488</name>
    <dbReference type="NCBI Taxonomy" id="1121416"/>
    <lineage>
        <taxon>Bacteria</taxon>
        <taxon>Pseudomonadati</taxon>
        <taxon>Thermodesulfobacteriota</taxon>
        <taxon>Desulfobulbia</taxon>
        <taxon>Desulfobulbales</taxon>
        <taxon>Desulfocapsaceae</taxon>
        <taxon>Desulfopila</taxon>
    </lineage>
</organism>
<dbReference type="InterPro" id="IPR012902">
    <property type="entry name" value="N_methyl_site"/>
</dbReference>
<keyword evidence="8 11" id="KW-1133">Transmembrane helix</keyword>
<keyword evidence="9 11" id="KW-0472">Membrane</keyword>
<feature type="domain" description="Type II secretion system protein GspG C-terminal" evidence="12">
    <location>
        <begin position="44"/>
        <end position="155"/>
    </location>
</feature>
<evidence type="ECO:0000256" key="6">
    <source>
        <dbReference type="ARBA" id="ARBA00022519"/>
    </source>
</evidence>
<dbReference type="EMBL" id="FRFE01000021">
    <property type="protein sequence ID" value="SHO50886.1"/>
    <property type="molecule type" value="Genomic_DNA"/>
</dbReference>
<proteinExistence type="inferred from homology"/>
<dbReference type="NCBIfam" id="TIGR01710">
    <property type="entry name" value="typeII_sec_gspG"/>
    <property type="match status" value="1"/>
</dbReference>
<evidence type="ECO:0000256" key="11">
    <source>
        <dbReference type="SAM" id="Phobius"/>
    </source>
</evidence>
<evidence type="ECO:0000256" key="2">
    <source>
        <dbReference type="ARBA" id="ARBA00009984"/>
    </source>
</evidence>
<keyword evidence="14" id="KW-1185">Reference proteome</keyword>
<keyword evidence="6" id="KW-0997">Cell inner membrane</keyword>
<feature type="transmembrane region" description="Helical" evidence="11">
    <location>
        <begin position="21"/>
        <end position="41"/>
    </location>
</feature>
<feature type="region of interest" description="Disordered" evidence="10">
    <location>
        <begin position="133"/>
        <end position="159"/>
    </location>
</feature>
<dbReference type="InterPro" id="IPR010054">
    <property type="entry name" value="Type2_sec_GspG"/>
</dbReference>
<dbReference type="Pfam" id="PF08334">
    <property type="entry name" value="T2SSG"/>
    <property type="match status" value="1"/>
</dbReference>
<dbReference type="GO" id="GO:0015627">
    <property type="term" value="C:type II protein secretion system complex"/>
    <property type="evidence" value="ECO:0007669"/>
    <property type="project" value="InterPro"/>
</dbReference>
<dbReference type="InterPro" id="IPR045584">
    <property type="entry name" value="Pilin-like"/>
</dbReference>
<dbReference type="GO" id="GO:0005886">
    <property type="term" value="C:plasma membrane"/>
    <property type="evidence" value="ECO:0007669"/>
    <property type="project" value="UniProtKB-SubCell"/>
</dbReference>
<protein>
    <recommendedName>
        <fullName evidence="3">Type II secretion system core protein G</fullName>
    </recommendedName>
</protein>
<dbReference type="RefSeq" id="WP_327021872.1">
    <property type="nucleotide sequence ID" value="NZ_FRFE01000021.1"/>
</dbReference>
<dbReference type="Gene3D" id="3.30.700.10">
    <property type="entry name" value="Glycoprotein, Type 4 Pilin"/>
    <property type="match status" value="1"/>
</dbReference>
<evidence type="ECO:0000256" key="5">
    <source>
        <dbReference type="ARBA" id="ARBA00022481"/>
    </source>
</evidence>
<evidence type="ECO:0000313" key="14">
    <source>
        <dbReference type="Proteomes" id="UP000184603"/>
    </source>
</evidence>
<dbReference type="Pfam" id="PF07963">
    <property type="entry name" value="N_methyl"/>
    <property type="match status" value="1"/>
</dbReference>
<evidence type="ECO:0000313" key="13">
    <source>
        <dbReference type="EMBL" id="SHO50886.1"/>
    </source>
</evidence>
<name>A0A1M7YE77_9BACT</name>
<evidence type="ECO:0000256" key="3">
    <source>
        <dbReference type="ARBA" id="ARBA00020042"/>
    </source>
</evidence>
<feature type="compositionally biased region" description="Acidic residues" evidence="10">
    <location>
        <begin position="143"/>
        <end position="159"/>
    </location>
</feature>
<dbReference type="Proteomes" id="UP000184603">
    <property type="component" value="Unassembled WGS sequence"/>
</dbReference>
<dbReference type="STRING" id="1121416.SAMN02745220_03688"/>
<accession>A0A1M7YE77</accession>
<keyword evidence="5" id="KW-0488">Methylation</keyword>
<dbReference type="AlphaFoldDB" id="A0A1M7YE77"/>